<dbReference type="SUPFAM" id="SSF46955">
    <property type="entry name" value="Putative DNA-binding domain"/>
    <property type="match status" value="1"/>
</dbReference>
<dbReference type="CDD" id="cd01105">
    <property type="entry name" value="HTH_GlnR-like"/>
    <property type="match status" value="1"/>
</dbReference>
<reference evidence="6" key="1">
    <citation type="submission" date="2020-10" db="EMBL/GenBank/DDBJ databases">
        <authorList>
            <person name="Gilroy R."/>
        </authorList>
    </citation>
    <scope>NUCLEOTIDE SEQUENCE</scope>
    <source>
        <strain evidence="6">C6-149</strain>
    </source>
</reference>
<proteinExistence type="predicted"/>
<gene>
    <name evidence="6" type="ORF">IAA89_02635</name>
</gene>
<evidence type="ECO:0000256" key="1">
    <source>
        <dbReference type="ARBA" id="ARBA00022491"/>
    </source>
</evidence>
<evidence type="ECO:0000313" key="7">
    <source>
        <dbReference type="Proteomes" id="UP000823614"/>
    </source>
</evidence>
<dbReference type="InterPro" id="IPR000551">
    <property type="entry name" value="MerR-type_HTH_dom"/>
</dbReference>
<organism evidence="6 7">
    <name type="scientific">Candidatus Gallilactobacillus intestinavium</name>
    <dbReference type="NCBI Taxonomy" id="2840838"/>
    <lineage>
        <taxon>Bacteria</taxon>
        <taxon>Bacillati</taxon>
        <taxon>Bacillota</taxon>
        <taxon>Bacilli</taxon>
        <taxon>Lactobacillales</taxon>
        <taxon>Lactobacillaceae</taxon>
        <taxon>Lactobacillaceae incertae sedis</taxon>
        <taxon>Candidatus Gallilactobacillus</taxon>
    </lineage>
</organism>
<reference evidence="6" key="2">
    <citation type="journal article" date="2021" name="PeerJ">
        <title>Extensive microbial diversity within the chicken gut microbiome revealed by metagenomics and culture.</title>
        <authorList>
            <person name="Gilroy R."/>
            <person name="Ravi A."/>
            <person name="Getino M."/>
            <person name="Pursley I."/>
            <person name="Horton D.L."/>
            <person name="Alikhan N.F."/>
            <person name="Baker D."/>
            <person name="Gharbi K."/>
            <person name="Hall N."/>
            <person name="Watson M."/>
            <person name="Adriaenssens E.M."/>
            <person name="Foster-Nyarko E."/>
            <person name="Jarju S."/>
            <person name="Secka A."/>
            <person name="Antonio M."/>
            <person name="Oren A."/>
            <person name="Chaudhuri R.R."/>
            <person name="La Ragione R."/>
            <person name="Hildebrand F."/>
            <person name="Pallen M.J."/>
        </authorList>
    </citation>
    <scope>NUCLEOTIDE SEQUENCE</scope>
    <source>
        <strain evidence="6">C6-149</strain>
    </source>
</reference>
<keyword evidence="2" id="KW-0805">Transcription regulation</keyword>
<dbReference type="Pfam" id="PF13411">
    <property type="entry name" value="MerR_1"/>
    <property type="match status" value="1"/>
</dbReference>
<evidence type="ECO:0000256" key="4">
    <source>
        <dbReference type="ARBA" id="ARBA00023163"/>
    </source>
</evidence>
<dbReference type="EMBL" id="JADIMP010000050">
    <property type="protein sequence ID" value="MBO8441325.1"/>
    <property type="molecule type" value="Genomic_DNA"/>
</dbReference>
<keyword evidence="3" id="KW-0238">DNA-binding</keyword>
<protein>
    <submittedName>
        <fullName evidence="6">MerR family transcriptional regulator</fullName>
    </submittedName>
</protein>
<name>A0A9D9E6Q2_9LACO</name>
<dbReference type="Gene3D" id="1.10.1660.10">
    <property type="match status" value="1"/>
</dbReference>
<evidence type="ECO:0000256" key="2">
    <source>
        <dbReference type="ARBA" id="ARBA00023015"/>
    </source>
</evidence>
<dbReference type="Proteomes" id="UP000823614">
    <property type="component" value="Unassembled WGS sequence"/>
</dbReference>
<dbReference type="InterPro" id="IPR009061">
    <property type="entry name" value="DNA-bd_dom_put_sf"/>
</dbReference>
<dbReference type="InterPro" id="IPR047057">
    <property type="entry name" value="MerR_fam"/>
</dbReference>
<dbReference type="GO" id="GO:0003700">
    <property type="term" value="F:DNA-binding transcription factor activity"/>
    <property type="evidence" value="ECO:0007669"/>
    <property type="project" value="InterPro"/>
</dbReference>
<evidence type="ECO:0000313" key="6">
    <source>
        <dbReference type="EMBL" id="MBO8441325.1"/>
    </source>
</evidence>
<dbReference type="SMART" id="SM00422">
    <property type="entry name" value="HTH_MERR"/>
    <property type="match status" value="1"/>
</dbReference>
<comment type="caution">
    <text evidence="6">The sequence shown here is derived from an EMBL/GenBank/DDBJ whole genome shotgun (WGS) entry which is preliminary data.</text>
</comment>
<feature type="domain" description="HTH merR-type" evidence="5">
    <location>
        <begin position="20"/>
        <end position="89"/>
    </location>
</feature>
<dbReference type="GO" id="GO:0003677">
    <property type="term" value="F:DNA binding"/>
    <property type="evidence" value="ECO:0007669"/>
    <property type="project" value="UniProtKB-KW"/>
</dbReference>
<accession>A0A9D9E6Q2</accession>
<dbReference type="PANTHER" id="PTHR30204">
    <property type="entry name" value="REDOX-CYCLING DRUG-SENSING TRANSCRIPTIONAL ACTIVATOR SOXR"/>
    <property type="match status" value="1"/>
</dbReference>
<keyword evidence="4" id="KW-0804">Transcription</keyword>
<dbReference type="AlphaFoldDB" id="A0A9D9E6Q2"/>
<dbReference type="PROSITE" id="PS50937">
    <property type="entry name" value="HTH_MERR_2"/>
    <property type="match status" value="1"/>
</dbReference>
<evidence type="ECO:0000256" key="3">
    <source>
        <dbReference type="ARBA" id="ARBA00023125"/>
    </source>
</evidence>
<evidence type="ECO:0000259" key="5">
    <source>
        <dbReference type="PROSITE" id="PS50937"/>
    </source>
</evidence>
<keyword evidence="1" id="KW-0678">Repressor</keyword>
<dbReference type="PANTHER" id="PTHR30204:SF69">
    <property type="entry name" value="MERR-FAMILY TRANSCRIPTIONAL REGULATOR"/>
    <property type="match status" value="1"/>
</dbReference>
<sequence>MNKNFLSSSFDPKDFLSIVSIDISEVSKHTGVSTRQLRYWEKKGYINSIDRKKGENRHYTILTVYVISVLKHLIDNGLSLKKAVEKVQNYTYKLSEVKKFIFDRYNFCEEKNNTIYIFLGRSDNNKYIYGYRKKQDEHYSIMITDNPI</sequence>